<feature type="active site" description="Proton donor" evidence="9">
    <location>
        <position position="176"/>
    </location>
</feature>
<evidence type="ECO:0000256" key="11">
    <source>
        <dbReference type="RuleBase" id="RU361175"/>
    </source>
</evidence>
<feature type="active site" description="Nucleophile" evidence="9">
    <location>
        <position position="389"/>
    </location>
</feature>
<dbReference type="GO" id="GO:0005829">
    <property type="term" value="C:cytosol"/>
    <property type="evidence" value="ECO:0007669"/>
    <property type="project" value="TreeGrafter"/>
</dbReference>
<evidence type="ECO:0000256" key="7">
    <source>
        <dbReference type="ARBA" id="ARBA00023295"/>
    </source>
</evidence>
<keyword evidence="4 11" id="KW-0378">Hydrolase</keyword>
<dbReference type="InterPro" id="IPR017736">
    <property type="entry name" value="Glyco_hydro_1_beta-glucosidase"/>
</dbReference>
<dbReference type="InterPro" id="IPR017853">
    <property type="entry name" value="GH"/>
</dbReference>
<evidence type="ECO:0000256" key="10">
    <source>
        <dbReference type="PIRSR" id="PIRSR617736-2"/>
    </source>
</evidence>
<dbReference type="Proteomes" id="UP000225548">
    <property type="component" value="Unassembled WGS sequence"/>
</dbReference>
<protein>
    <recommendedName>
        <fullName evidence="3 11">Beta-glucosidase</fullName>
        <ecNumber evidence="3 11">3.2.1.21</ecNumber>
    </recommendedName>
</protein>
<dbReference type="EC" id="3.2.1.21" evidence="3 11"/>
<dbReference type="RefSeq" id="WP_098453842.1">
    <property type="nucleotide sequence ID" value="NZ_PDJG01000001.1"/>
</dbReference>
<dbReference type="Pfam" id="PF00232">
    <property type="entry name" value="Glyco_hydro_1"/>
    <property type="match status" value="1"/>
</dbReference>
<dbReference type="PROSITE" id="PS00653">
    <property type="entry name" value="GLYCOSYL_HYDROL_F1_2"/>
    <property type="match status" value="1"/>
</dbReference>
<evidence type="ECO:0000256" key="1">
    <source>
        <dbReference type="ARBA" id="ARBA00000448"/>
    </source>
</evidence>
<evidence type="ECO:0000256" key="9">
    <source>
        <dbReference type="PIRSR" id="PIRSR617736-1"/>
    </source>
</evidence>
<dbReference type="PRINTS" id="PR00131">
    <property type="entry name" value="GLHYDRLASE1"/>
</dbReference>
<evidence type="ECO:0000256" key="6">
    <source>
        <dbReference type="ARBA" id="ARBA00023277"/>
    </source>
</evidence>
<feature type="binding site" evidence="10">
    <location>
        <position position="175"/>
    </location>
    <ligand>
        <name>substrate</name>
    </ligand>
</feature>
<reference evidence="13 14" key="1">
    <citation type="submission" date="2017-10" db="EMBL/GenBank/DDBJ databases">
        <title>Sequencing the genomes of 1000 actinobacteria strains.</title>
        <authorList>
            <person name="Klenk H.-P."/>
        </authorList>
    </citation>
    <scope>NUCLEOTIDE SEQUENCE [LARGE SCALE GENOMIC DNA]</scope>
    <source>
        <strain evidence="13 14">DSM 18966</strain>
    </source>
</reference>
<organism evidence="13 14">
    <name type="scientific">Sanguibacter antarcticus</name>
    <dbReference type="NCBI Taxonomy" id="372484"/>
    <lineage>
        <taxon>Bacteria</taxon>
        <taxon>Bacillati</taxon>
        <taxon>Actinomycetota</taxon>
        <taxon>Actinomycetes</taxon>
        <taxon>Micrococcales</taxon>
        <taxon>Sanguibacteraceae</taxon>
        <taxon>Sanguibacter</taxon>
    </lineage>
</organism>
<comment type="similarity">
    <text evidence="2 11">Belongs to the glycosyl hydrolase 1 family.</text>
</comment>
<keyword evidence="14" id="KW-1185">Reference proteome</keyword>
<dbReference type="Gene3D" id="3.20.20.80">
    <property type="entry name" value="Glycosidases"/>
    <property type="match status" value="1"/>
</dbReference>
<comment type="caution">
    <text evidence="13">The sequence shown here is derived from an EMBL/GenBank/DDBJ whole genome shotgun (WGS) entry which is preliminary data.</text>
</comment>
<dbReference type="PANTHER" id="PTHR10353">
    <property type="entry name" value="GLYCOSYL HYDROLASE"/>
    <property type="match status" value="1"/>
</dbReference>
<feature type="binding site" evidence="10">
    <location>
        <position position="436"/>
    </location>
    <ligand>
        <name>substrate</name>
    </ligand>
</feature>
<dbReference type="EMBL" id="PDJG01000001">
    <property type="protein sequence ID" value="PFG32478.1"/>
    <property type="molecule type" value="Genomic_DNA"/>
</dbReference>
<keyword evidence="8" id="KW-0624">Polysaccharide degradation</keyword>
<dbReference type="NCBIfam" id="TIGR03356">
    <property type="entry name" value="BGL"/>
    <property type="match status" value="1"/>
</dbReference>
<dbReference type="SUPFAM" id="SSF51445">
    <property type="entry name" value="(Trans)glycosidases"/>
    <property type="match status" value="1"/>
</dbReference>
<sequence>MTSTASSPAPLTFPEGFIWGAATAAFQVEGAGHVDGRRDSIWDTFCTVPGAVLDGHDGEVACDHYNRYEADTSLMQSMNIGAYRFSTSWSRVRPDGVSGPGGVNSKGIDFYSRLVDSLLEKNILPWLTLYHWDLPQALEDKGGWANRDTAYLFSEYAITMHEALGDRVGVWTTLNEPWCSSFLSYTAGVHAPGRQSRPDGLAAAHHLMLGHGLATQELRSRDTKANLGLTLNFTVADPVDPSSADDVDAARRIDAQFNRVFADPVFKGAYPVDLLQDLDEVGLADGFLALVKDGDLETISTPIDTLGVNYYHGEAVSKTPPTSTLVSDAPVERPTSSPYPAADGVYVHPRGLPVTDMDWEIQPEGLTRLLLRLQAEYTGPARARLFVTENGCAYDDVADENDDVDDQNRLDFYDVHLRATHDAIAQGADVGGYFAWSLLDNFEWAWGYHKRFGIVRVNYETQERTIKASGRWYSDVARTNSLTATVDTAL</sequence>
<feature type="region of interest" description="Disordered" evidence="12">
    <location>
        <begin position="319"/>
        <end position="342"/>
    </location>
</feature>
<proteinExistence type="inferred from homology"/>
<evidence type="ECO:0000256" key="2">
    <source>
        <dbReference type="ARBA" id="ARBA00010838"/>
    </source>
</evidence>
<feature type="binding site" evidence="10">
    <location>
        <begin position="443"/>
        <end position="444"/>
    </location>
    <ligand>
        <name>substrate</name>
    </ligand>
</feature>
<evidence type="ECO:0000256" key="4">
    <source>
        <dbReference type="ARBA" id="ARBA00022801"/>
    </source>
</evidence>
<feature type="binding site" evidence="10">
    <location>
        <position position="27"/>
    </location>
    <ligand>
        <name>substrate</name>
    </ligand>
</feature>
<name>A0A2A9E0L1_9MICO</name>
<keyword evidence="5" id="KW-0136">Cellulose degradation</keyword>
<gene>
    <name evidence="13" type="ORF">ATL42_0318</name>
</gene>
<dbReference type="PANTHER" id="PTHR10353:SF36">
    <property type="entry name" value="LP05116P"/>
    <property type="match status" value="1"/>
</dbReference>
<comment type="catalytic activity">
    <reaction evidence="1 11">
        <text>Hydrolysis of terminal, non-reducing beta-D-glucosyl residues with release of beta-D-glucose.</text>
        <dbReference type="EC" id="3.2.1.21"/>
    </reaction>
</comment>
<keyword evidence="7 11" id="KW-0326">Glycosidase</keyword>
<evidence type="ECO:0000256" key="3">
    <source>
        <dbReference type="ARBA" id="ARBA00012744"/>
    </source>
</evidence>
<feature type="binding site" evidence="10">
    <location>
        <position position="131"/>
    </location>
    <ligand>
        <name>substrate</name>
    </ligand>
</feature>
<accession>A0A2A9E0L1</accession>
<dbReference type="OrthoDB" id="9765195at2"/>
<dbReference type="GO" id="GO:0030245">
    <property type="term" value="P:cellulose catabolic process"/>
    <property type="evidence" value="ECO:0007669"/>
    <property type="project" value="UniProtKB-KW"/>
</dbReference>
<keyword evidence="6" id="KW-0119">Carbohydrate metabolism</keyword>
<evidence type="ECO:0000256" key="12">
    <source>
        <dbReference type="SAM" id="MobiDB-lite"/>
    </source>
</evidence>
<evidence type="ECO:0000313" key="14">
    <source>
        <dbReference type="Proteomes" id="UP000225548"/>
    </source>
</evidence>
<evidence type="ECO:0000313" key="13">
    <source>
        <dbReference type="EMBL" id="PFG32478.1"/>
    </source>
</evidence>
<dbReference type="InterPro" id="IPR001360">
    <property type="entry name" value="Glyco_hydro_1"/>
</dbReference>
<evidence type="ECO:0000256" key="5">
    <source>
        <dbReference type="ARBA" id="ARBA00023001"/>
    </source>
</evidence>
<dbReference type="GO" id="GO:0008422">
    <property type="term" value="F:beta-glucosidase activity"/>
    <property type="evidence" value="ECO:0007669"/>
    <property type="project" value="UniProtKB-EC"/>
</dbReference>
<feature type="binding site" evidence="10">
    <location>
        <position position="311"/>
    </location>
    <ligand>
        <name>substrate</name>
    </ligand>
</feature>
<evidence type="ECO:0000256" key="8">
    <source>
        <dbReference type="ARBA" id="ARBA00023326"/>
    </source>
</evidence>
<dbReference type="AlphaFoldDB" id="A0A2A9E0L1"/>
<dbReference type="FunFam" id="3.20.20.80:FF:000004">
    <property type="entry name" value="Beta-glucosidase 6-phospho-beta-glucosidase"/>
    <property type="match status" value="1"/>
</dbReference>
<dbReference type="InterPro" id="IPR033132">
    <property type="entry name" value="GH_1_N_CS"/>
</dbReference>